<organism evidence="6 7">
    <name type="scientific">Paenibacillus septentrionalis</name>
    <dbReference type="NCBI Taxonomy" id="429342"/>
    <lineage>
        <taxon>Bacteria</taxon>
        <taxon>Bacillati</taxon>
        <taxon>Bacillota</taxon>
        <taxon>Bacilli</taxon>
        <taxon>Bacillales</taxon>
        <taxon>Paenibacillaceae</taxon>
        <taxon>Paenibacillus</taxon>
    </lineage>
</organism>
<gene>
    <name evidence="6" type="ORF">ACFP56_00375</name>
</gene>
<dbReference type="InterPro" id="IPR050902">
    <property type="entry name" value="ABC_Transporter_SBP"/>
</dbReference>
<dbReference type="PANTHER" id="PTHR30535:SF34">
    <property type="entry name" value="MOLYBDATE-BINDING PROTEIN MOLA"/>
    <property type="match status" value="1"/>
</dbReference>
<evidence type="ECO:0000313" key="6">
    <source>
        <dbReference type="EMBL" id="MFC6331059.1"/>
    </source>
</evidence>
<name>A0ABW1V122_9BACL</name>
<accession>A0ABW1V122</accession>
<dbReference type="PROSITE" id="PS50983">
    <property type="entry name" value="FE_B12_PBP"/>
    <property type="match status" value="1"/>
</dbReference>
<dbReference type="NCBIfam" id="NF038402">
    <property type="entry name" value="TroA_like"/>
    <property type="match status" value="1"/>
</dbReference>
<protein>
    <submittedName>
        <fullName evidence="6">ABC transporter substrate-binding protein</fullName>
    </submittedName>
</protein>
<dbReference type="CDD" id="cd01143">
    <property type="entry name" value="YvrC"/>
    <property type="match status" value="1"/>
</dbReference>
<evidence type="ECO:0000256" key="3">
    <source>
        <dbReference type="SAM" id="MobiDB-lite"/>
    </source>
</evidence>
<feature type="region of interest" description="Disordered" evidence="3">
    <location>
        <begin position="26"/>
        <end position="58"/>
    </location>
</feature>
<dbReference type="SUPFAM" id="SSF53807">
    <property type="entry name" value="Helical backbone' metal receptor"/>
    <property type="match status" value="1"/>
</dbReference>
<dbReference type="InterPro" id="IPR054828">
    <property type="entry name" value="Vit_B12_bind_prot"/>
</dbReference>
<proteinExistence type="inferred from homology"/>
<dbReference type="EMBL" id="JBHSTE010000001">
    <property type="protein sequence ID" value="MFC6331059.1"/>
    <property type="molecule type" value="Genomic_DNA"/>
</dbReference>
<dbReference type="Gene3D" id="3.40.50.1980">
    <property type="entry name" value="Nitrogenase molybdenum iron protein domain"/>
    <property type="match status" value="2"/>
</dbReference>
<evidence type="ECO:0000256" key="4">
    <source>
        <dbReference type="SAM" id="SignalP"/>
    </source>
</evidence>
<feature type="chain" id="PRO_5047147153" evidence="4">
    <location>
        <begin position="21"/>
        <end position="331"/>
    </location>
</feature>
<dbReference type="Pfam" id="PF01497">
    <property type="entry name" value="Peripla_BP_2"/>
    <property type="match status" value="1"/>
</dbReference>
<reference evidence="7" key="1">
    <citation type="journal article" date="2019" name="Int. J. Syst. Evol. Microbiol.">
        <title>The Global Catalogue of Microorganisms (GCM) 10K type strain sequencing project: providing services to taxonomists for standard genome sequencing and annotation.</title>
        <authorList>
            <consortium name="The Broad Institute Genomics Platform"/>
            <consortium name="The Broad Institute Genome Sequencing Center for Infectious Disease"/>
            <person name="Wu L."/>
            <person name="Ma J."/>
        </authorList>
    </citation>
    <scope>NUCLEOTIDE SEQUENCE [LARGE SCALE GENOMIC DNA]</scope>
    <source>
        <strain evidence="7">PCU 280</strain>
    </source>
</reference>
<sequence length="331" mass="35336">MKQKFLQFILVAICAMLVLAGCGNQANSGNEPTPTNVVEETNTPEASEPADSNEASDLETEYPLTVTDITGTEVVLEEQPDAVVSLVPSETEILFAVGAGELVVGVDEYSNYPAETADIAKVGDMNTNIEAVTALNPDVVFASNSMNGAAIEKLRELGLVVYVSDPLTYDETVAHIEQVGVLLNKQEDANAVADHMKQVKADIEEKVAAVDKRSVYLEFSPGWTVGSGVFLDDLVNIAGGSNVAAGQAGWFEIDSEAVIAQNPEVIIYPDFGEEESSILAGIMSRPGWDVVNAVQNNRMVMVDNDPLVRVGPRLVNGLEDIAAAIHPELFN</sequence>
<comment type="similarity">
    <text evidence="1">Belongs to the bacterial solute-binding protein 8 family.</text>
</comment>
<feature type="domain" description="Fe/B12 periplasmic-binding" evidence="5">
    <location>
        <begin position="82"/>
        <end position="329"/>
    </location>
</feature>
<evidence type="ECO:0000256" key="2">
    <source>
        <dbReference type="ARBA" id="ARBA00022729"/>
    </source>
</evidence>
<evidence type="ECO:0000259" key="5">
    <source>
        <dbReference type="PROSITE" id="PS50983"/>
    </source>
</evidence>
<dbReference type="RefSeq" id="WP_379229886.1">
    <property type="nucleotide sequence ID" value="NZ_JBHSTE010000001.1"/>
</dbReference>
<dbReference type="InterPro" id="IPR002491">
    <property type="entry name" value="ABC_transptr_periplasmic_BD"/>
</dbReference>
<comment type="caution">
    <text evidence="6">The sequence shown here is derived from an EMBL/GenBank/DDBJ whole genome shotgun (WGS) entry which is preliminary data.</text>
</comment>
<dbReference type="PANTHER" id="PTHR30535">
    <property type="entry name" value="VITAMIN B12-BINDING PROTEIN"/>
    <property type="match status" value="1"/>
</dbReference>
<dbReference type="Proteomes" id="UP001596233">
    <property type="component" value="Unassembled WGS sequence"/>
</dbReference>
<keyword evidence="7" id="KW-1185">Reference proteome</keyword>
<evidence type="ECO:0000313" key="7">
    <source>
        <dbReference type="Proteomes" id="UP001596233"/>
    </source>
</evidence>
<feature type="compositionally biased region" description="Polar residues" evidence="3">
    <location>
        <begin position="26"/>
        <end position="45"/>
    </location>
</feature>
<feature type="signal peptide" evidence="4">
    <location>
        <begin position="1"/>
        <end position="20"/>
    </location>
</feature>
<evidence type="ECO:0000256" key="1">
    <source>
        <dbReference type="ARBA" id="ARBA00008814"/>
    </source>
</evidence>
<dbReference type="PROSITE" id="PS51257">
    <property type="entry name" value="PROKAR_LIPOPROTEIN"/>
    <property type="match status" value="1"/>
</dbReference>
<keyword evidence="2 4" id="KW-0732">Signal</keyword>